<reference evidence="2" key="1">
    <citation type="journal article" date="2019" name="Int. J. Syst. Evol. Microbiol.">
        <title>The Global Catalogue of Microorganisms (GCM) 10K type strain sequencing project: providing services to taxonomists for standard genome sequencing and annotation.</title>
        <authorList>
            <consortium name="The Broad Institute Genomics Platform"/>
            <consortium name="The Broad Institute Genome Sequencing Center for Infectious Disease"/>
            <person name="Wu L."/>
            <person name="Ma J."/>
        </authorList>
    </citation>
    <scope>NUCLEOTIDE SEQUENCE [LARGE SCALE GENOMIC DNA]</scope>
    <source>
        <strain evidence="2">JCM 17068</strain>
    </source>
</reference>
<accession>A0ABP7V238</accession>
<dbReference type="RefSeq" id="WP_345095261.1">
    <property type="nucleotide sequence ID" value="NZ_BAABCS010000021.1"/>
</dbReference>
<evidence type="ECO:0000313" key="2">
    <source>
        <dbReference type="Proteomes" id="UP001500426"/>
    </source>
</evidence>
<comment type="caution">
    <text evidence="1">The sequence shown here is derived from an EMBL/GenBank/DDBJ whole genome shotgun (WGS) entry which is preliminary data.</text>
</comment>
<keyword evidence="2" id="KW-1185">Reference proteome</keyword>
<dbReference type="EMBL" id="BAABCS010000021">
    <property type="protein sequence ID" value="GAA4057852.1"/>
    <property type="molecule type" value="Genomic_DNA"/>
</dbReference>
<sequence length="177" mass="20587">MPVNLNALIRYKTIDECLSNPNIKCNIDLLIDRCSEKLAEYQGVYSGISERTIRNDIRILRSDILGFNAPIIVEDGIYSYEDINFTIFGRPIKELNLLIEVQKLIVENIDYFDNKNNKVFEILVELSKITQIELPEKSKGIDGKIFPYRVNHSPIQEYNNNMNWSVIFETLQFSNSF</sequence>
<proteinExistence type="predicted"/>
<evidence type="ECO:0008006" key="3">
    <source>
        <dbReference type="Google" id="ProtNLM"/>
    </source>
</evidence>
<evidence type="ECO:0000313" key="1">
    <source>
        <dbReference type="EMBL" id="GAA4057852.1"/>
    </source>
</evidence>
<gene>
    <name evidence="1" type="ORF">GCM10022388_25780</name>
</gene>
<protein>
    <recommendedName>
        <fullName evidence="3">HTH domain-containing protein</fullName>
    </recommendedName>
</protein>
<organism evidence="1 2">
    <name type="scientific">Flavobacterium chungnamense</name>
    <dbReference type="NCBI Taxonomy" id="706182"/>
    <lineage>
        <taxon>Bacteria</taxon>
        <taxon>Pseudomonadati</taxon>
        <taxon>Bacteroidota</taxon>
        <taxon>Flavobacteriia</taxon>
        <taxon>Flavobacteriales</taxon>
        <taxon>Flavobacteriaceae</taxon>
        <taxon>Flavobacterium</taxon>
    </lineage>
</organism>
<name>A0ABP7V238_9FLAO</name>
<dbReference type="Proteomes" id="UP001500426">
    <property type="component" value="Unassembled WGS sequence"/>
</dbReference>